<name>A0A2S8GMI8_9BACT</name>
<proteinExistence type="predicted"/>
<organism evidence="2 3">
    <name type="scientific">Blastopirellula marina</name>
    <dbReference type="NCBI Taxonomy" id="124"/>
    <lineage>
        <taxon>Bacteria</taxon>
        <taxon>Pseudomonadati</taxon>
        <taxon>Planctomycetota</taxon>
        <taxon>Planctomycetia</taxon>
        <taxon>Pirellulales</taxon>
        <taxon>Pirellulaceae</taxon>
        <taxon>Blastopirellula</taxon>
    </lineage>
</organism>
<feature type="transmembrane region" description="Helical" evidence="1">
    <location>
        <begin position="71"/>
        <end position="101"/>
    </location>
</feature>
<evidence type="ECO:0000313" key="2">
    <source>
        <dbReference type="EMBL" id="PQO45234.1"/>
    </source>
</evidence>
<accession>A0A2S8GMI8</accession>
<reference evidence="2 3" key="1">
    <citation type="submission" date="2018-02" db="EMBL/GenBank/DDBJ databases">
        <title>Comparative genomes isolates from brazilian mangrove.</title>
        <authorList>
            <person name="Araujo J.E."/>
            <person name="Taketani R.G."/>
            <person name="Silva M.C.P."/>
            <person name="Loureco M.V."/>
            <person name="Andreote F.D."/>
        </authorList>
    </citation>
    <scope>NUCLEOTIDE SEQUENCE [LARGE SCALE GENOMIC DNA]</scope>
    <source>
        <strain evidence="2 3">Nap-Phe MGV</strain>
    </source>
</reference>
<comment type="caution">
    <text evidence="2">The sequence shown here is derived from an EMBL/GenBank/DDBJ whole genome shotgun (WGS) entry which is preliminary data.</text>
</comment>
<gene>
    <name evidence="2" type="ORF">C5Y93_14825</name>
</gene>
<keyword evidence="1" id="KW-0812">Transmembrane</keyword>
<feature type="transmembrane region" description="Helical" evidence="1">
    <location>
        <begin position="30"/>
        <end position="50"/>
    </location>
</feature>
<keyword evidence="1" id="KW-0472">Membrane</keyword>
<protein>
    <submittedName>
        <fullName evidence="2">Uncharacterized protein</fullName>
    </submittedName>
</protein>
<dbReference type="AlphaFoldDB" id="A0A2S8GMI8"/>
<feature type="transmembrane region" description="Helical" evidence="1">
    <location>
        <begin position="7"/>
        <end position="24"/>
    </location>
</feature>
<dbReference type="Proteomes" id="UP000237819">
    <property type="component" value="Unassembled WGS sequence"/>
</dbReference>
<keyword evidence="1" id="KW-1133">Transmembrane helix</keyword>
<sequence length="145" mass="15415">MLIMCTLGVMGQGILMAILGLGIGSNPPSAGFGFLLVAFGLILILAQYISTFRRNFFGLIVASGQLAFCSLVFFLAAIVGVVIAVPPLIVSATTVLLNLYWGVSVSEQNSLDLDSQVTNQISLFEILGAMLIFAMILGPASFFYR</sequence>
<feature type="transmembrane region" description="Helical" evidence="1">
    <location>
        <begin position="121"/>
        <end position="144"/>
    </location>
</feature>
<evidence type="ECO:0000313" key="3">
    <source>
        <dbReference type="Proteomes" id="UP000237819"/>
    </source>
</evidence>
<evidence type="ECO:0000256" key="1">
    <source>
        <dbReference type="SAM" id="Phobius"/>
    </source>
</evidence>
<dbReference type="EMBL" id="PUHZ01000015">
    <property type="protein sequence ID" value="PQO45234.1"/>
    <property type="molecule type" value="Genomic_DNA"/>
</dbReference>